<dbReference type="InterPro" id="IPR011990">
    <property type="entry name" value="TPR-like_helical_dom_sf"/>
</dbReference>
<dbReference type="PANTHER" id="PTHR45586">
    <property type="entry name" value="TPR REPEAT-CONTAINING PROTEIN PA4667"/>
    <property type="match status" value="1"/>
</dbReference>
<evidence type="ECO:0000256" key="5">
    <source>
        <dbReference type="SAM" id="SignalP"/>
    </source>
</evidence>
<proteinExistence type="predicted"/>
<dbReference type="RefSeq" id="WP_068501500.1">
    <property type="nucleotide sequence ID" value="NZ_LWQU01000147.1"/>
</dbReference>
<name>A0A178MN58_9PROT</name>
<dbReference type="InterPro" id="IPR013105">
    <property type="entry name" value="TPR_2"/>
</dbReference>
<accession>A0A178MN58</accession>
<evidence type="ECO:0000256" key="2">
    <source>
        <dbReference type="ARBA" id="ARBA00022803"/>
    </source>
</evidence>
<dbReference type="EMBL" id="LWQU01000147">
    <property type="protein sequence ID" value="OAN49528.1"/>
    <property type="molecule type" value="Genomic_DNA"/>
</dbReference>
<feature type="region of interest" description="Disordered" evidence="4">
    <location>
        <begin position="557"/>
        <end position="576"/>
    </location>
</feature>
<evidence type="ECO:0000256" key="4">
    <source>
        <dbReference type="SAM" id="MobiDB-lite"/>
    </source>
</evidence>
<dbReference type="Pfam" id="PF13174">
    <property type="entry name" value="TPR_6"/>
    <property type="match status" value="1"/>
</dbReference>
<dbReference type="AlphaFoldDB" id="A0A178MN58"/>
<comment type="caution">
    <text evidence="6">The sequence shown here is derived from an EMBL/GenBank/DDBJ whole genome shotgun (WGS) entry which is preliminary data.</text>
</comment>
<dbReference type="OrthoDB" id="9766710at2"/>
<organism evidence="6 7">
    <name type="scientific">Magnetospirillum moscoviense</name>
    <dbReference type="NCBI Taxonomy" id="1437059"/>
    <lineage>
        <taxon>Bacteria</taxon>
        <taxon>Pseudomonadati</taxon>
        <taxon>Pseudomonadota</taxon>
        <taxon>Alphaproteobacteria</taxon>
        <taxon>Rhodospirillales</taxon>
        <taxon>Rhodospirillaceae</taxon>
        <taxon>Magnetospirillum</taxon>
    </lineage>
</organism>
<dbReference type="STRING" id="1437059.A6A05_13575"/>
<dbReference type="Gene3D" id="1.25.40.10">
    <property type="entry name" value="Tetratricopeptide repeat domain"/>
    <property type="match status" value="2"/>
</dbReference>
<evidence type="ECO:0000256" key="3">
    <source>
        <dbReference type="PROSITE-ProRule" id="PRU00339"/>
    </source>
</evidence>
<evidence type="ECO:0008006" key="8">
    <source>
        <dbReference type="Google" id="ProtNLM"/>
    </source>
</evidence>
<reference evidence="6 7" key="1">
    <citation type="submission" date="2016-04" db="EMBL/GenBank/DDBJ databases">
        <title>Draft genome sequence of freshwater magnetotactic bacteria Magnetospirillum marisnigri SP-1 and Magnetospirillum moscoviense BB-1.</title>
        <authorList>
            <person name="Koziaeva V."/>
            <person name="Dziuba M.V."/>
            <person name="Ivanov T.M."/>
            <person name="Kuznetsov B."/>
            <person name="Grouzdev D.S."/>
        </authorList>
    </citation>
    <scope>NUCLEOTIDE SEQUENCE [LARGE SCALE GENOMIC DNA]</scope>
    <source>
        <strain evidence="6 7">BB-1</strain>
    </source>
</reference>
<feature type="signal peptide" evidence="5">
    <location>
        <begin position="1"/>
        <end position="16"/>
    </location>
</feature>
<protein>
    <recommendedName>
        <fullName evidence="8">Tetratricopeptide repeat protein</fullName>
    </recommendedName>
</protein>
<keyword evidence="1" id="KW-0677">Repeat</keyword>
<dbReference type="InterPro" id="IPR019734">
    <property type="entry name" value="TPR_rpt"/>
</dbReference>
<feature type="repeat" description="TPR" evidence="3">
    <location>
        <begin position="48"/>
        <end position="81"/>
    </location>
</feature>
<evidence type="ECO:0000313" key="7">
    <source>
        <dbReference type="Proteomes" id="UP000078543"/>
    </source>
</evidence>
<feature type="repeat" description="TPR" evidence="3">
    <location>
        <begin position="485"/>
        <end position="518"/>
    </location>
</feature>
<sequence>MVLWCKRGGAAMAAFAMVAVLTTGCGPRSGGGTAAGSADEVRPAARSALSGYLAGRLAQGVGDSRSAADYYAQALKHDPDNTELLQRTFSLMAAEGRLDVAQPLAERVLAFDADQPLPLVVAGLGAAQAGRWAEAEAKFAQLPKRGINAILGPLMVAWAKVGAGDQGAPLALEALAKTKGLEPLAAFHGALIADIGGRVQVAEDGYRTALSTQLSVRGIEAAGSWYQRTGRLDEAAKLYSRYQGDHPDSMLFDAKRLLSQGGGIAPVVPDARAGLAEALFDIASLMRQGNASDVAMLYARLALWMRPDLPLAQTTVADILVGQGRLAEANRQYLSVPKGHPAFTYGRLRVAINLDELNDTEGALSALDELARERADSLEALVTKGDILRRRKRFAEAATAYDQAVGRAGVLQSHHWALLYSRAICYERSKQWPKAEADFQEALRLKPDQADVLNYLGYSWVDMGMHLDVARKMLEKAVELRPRDGAIVDSMGWALYRLGDYHGAVRYLERAAELKPEDPTINDHLGDAYWQVGRVEEAMFQWLRANSLEPEPEQIESLKDKIRTGQVPAKPVVRQQ</sequence>
<dbReference type="PANTHER" id="PTHR45586:SF1">
    <property type="entry name" value="LIPOPOLYSACCHARIDE ASSEMBLY PROTEIN B"/>
    <property type="match status" value="1"/>
</dbReference>
<dbReference type="Pfam" id="PF07719">
    <property type="entry name" value="TPR_2"/>
    <property type="match status" value="1"/>
</dbReference>
<dbReference type="SMART" id="SM00028">
    <property type="entry name" value="TPR"/>
    <property type="match status" value="6"/>
</dbReference>
<dbReference type="PROSITE" id="PS51257">
    <property type="entry name" value="PROKAR_LIPOPROTEIN"/>
    <property type="match status" value="1"/>
</dbReference>
<evidence type="ECO:0000313" key="6">
    <source>
        <dbReference type="EMBL" id="OAN49528.1"/>
    </source>
</evidence>
<keyword evidence="7" id="KW-1185">Reference proteome</keyword>
<dbReference type="Proteomes" id="UP000078543">
    <property type="component" value="Unassembled WGS sequence"/>
</dbReference>
<evidence type="ECO:0000256" key="1">
    <source>
        <dbReference type="ARBA" id="ARBA00022737"/>
    </source>
</evidence>
<gene>
    <name evidence="6" type="ORF">A6A05_13575</name>
</gene>
<dbReference type="PROSITE" id="PS50005">
    <property type="entry name" value="TPR"/>
    <property type="match status" value="3"/>
</dbReference>
<dbReference type="InterPro" id="IPR051012">
    <property type="entry name" value="CellSynth/LPSAsmb/PSIAsmb"/>
</dbReference>
<dbReference type="Pfam" id="PF13432">
    <property type="entry name" value="TPR_16"/>
    <property type="match status" value="2"/>
</dbReference>
<dbReference type="SUPFAM" id="SSF48452">
    <property type="entry name" value="TPR-like"/>
    <property type="match status" value="2"/>
</dbReference>
<feature type="repeat" description="TPR" evidence="3">
    <location>
        <begin position="416"/>
        <end position="449"/>
    </location>
</feature>
<keyword evidence="5" id="KW-0732">Signal</keyword>
<feature type="chain" id="PRO_5008092084" description="Tetratricopeptide repeat protein" evidence="5">
    <location>
        <begin position="17"/>
        <end position="576"/>
    </location>
</feature>
<keyword evidence="2 3" id="KW-0802">TPR repeat</keyword>